<dbReference type="PROSITE" id="PS00653">
    <property type="entry name" value="GLYCOSYL_HYDROL_F1_2"/>
    <property type="match status" value="1"/>
</dbReference>
<comment type="similarity">
    <text evidence="2 12">Belongs to the glycosyl hydrolase 1 family.</text>
</comment>
<keyword evidence="4 12" id="KW-0378">Hydrolase</keyword>
<evidence type="ECO:0000256" key="2">
    <source>
        <dbReference type="ARBA" id="ARBA00010838"/>
    </source>
</evidence>
<feature type="active site" description="Nucleophile" evidence="9 11">
    <location>
        <position position="350"/>
    </location>
</feature>
<dbReference type="PANTHER" id="PTHR10353">
    <property type="entry name" value="GLYCOSYL HYDROLASE"/>
    <property type="match status" value="1"/>
</dbReference>
<proteinExistence type="inferred from homology"/>
<dbReference type="Gene3D" id="3.20.20.80">
    <property type="entry name" value="Glycosidases"/>
    <property type="match status" value="1"/>
</dbReference>
<dbReference type="SUPFAM" id="SSF51445">
    <property type="entry name" value="(Trans)glycosidases"/>
    <property type="match status" value="1"/>
</dbReference>
<feature type="binding site" evidence="10">
    <location>
        <position position="169"/>
    </location>
    <ligand>
        <name>substrate</name>
    </ligand>
</feature>
<dbReference type="Proteomes" id="UP000199470">
    <property type="component" value="Unassembled WGS sequence"/>
</dbReference>
<dbReference type="PROSITE" id="PS00572">
    <property type="entry name" value="GLYCOSYL_HYDROL_F1_1"/>
    <property type="match status" value="1"/>
</dbReference>
<evidence type="ECO:0000313" key="13">
    <source>
        <dbReference type="EMBL" id="SFL83541.1"/>
    </source>
</evidence>
<keyword evidence="14" id="KW-1185">Reference proteome</keyword>
<evidence type="ECO:0000256" key="3">
    <source>
        <dbReference type="ARBA" id="ARBA00012744"/>
    </source>
</evidence>
<dbReference type="FunFam" id="3.20.20.80:FF:000004">
    <property type="entry name" value="Beta-glucosidase 6-phospho-beta-glucosidase"/>
    <property type="match status" value="1"/>
</dbReference>
<feature type="binding site" evidence="10">
    <location>
        <begin position="403"/>
        <end position="404"/>
    </location>
    <ligand>
        <name>substrate</name>
    </ligand>
</feature>
<dbReference type="InterPro" id="IPR017736">
    <property type="entry name" value="Glyco_hydro_1_beta-glucosidase"/>
</dbReference>
<keyword evidence="7 12" id="KW-0326">Glycosidase</keyword>
<sequence length="462" mass="51422">MPNHTDKLDFPASFTWGVATSAFQIEGAAAEDGKGPSIWDTFSHTPGKVIDGSNGDVACDHYHRYAEDVELIASLNVNAYRFSVSWSRVQPDGHGAWNEKGFDFYSRLLDKLREKNITAHLTLYHWDLPQGLQDMGGWLNRDTAHHFAAYAAEVARRFGARVATIATHNEPWCSANLGYGNGQFAPGVADPVAALQVSHHLLLSHGLAMQAMRAVKAPAKLGIVLNQWTATPATDSAADKAAADLEYARSVQWFMDPIFKGRYPELALKAIDTTRLSIFENDFKDIQQPLDFLGVNYYFRAFVSTETPPRLPEAKLGLTDMGWEIYPQGMSELLQALHREYQLPPVYITENGMAEADQLAGGRVDDARRIDYVRSHLQAIATAMEQGVDVRGYFYWSLLDNFEWNSGYAKRFGLVYVDYATQQRTLKDSALWYRSFIARQRAGQYHHAGKAVGAVGASGAGE</sequence>
<evidence type="ECO:0000256" key="5">
    <source>
        <dbReference type="ARBA" id="ARBA00023001"/>
    </source>
</evidence>
<dbReference type="EMBL" id="FOTW01000008">
    <property type="protein sequence ID" value="SFL83541.1"/>
    <property type="molecule type" value="Genomic_DNA"/>
</dbReference>
<keyword evidence="5" id="KW-0136">Cellulose degradation</keyword>
<keyword evidence="6" id="KW-0119">Carbohydrate metabolism</keyword>
<dbReference type="OrthoDB" id="9765195at2"/>
<protein>
    <recommendedName>
        <fullName evidence="3 12">Beta-glucosidase</fullName>
        <ecNumber evidence="3 12">3.2.1.21</ecNumber>
    </recommendedName>
</protein>
<feature type="active site" description="Proton donor" evidence="9">
    <location>
        <position position="170"/>
    </location>
</feature>
<dbReference type="InterPro" id="IPR001360">
    <property type="entry name" value="Glyco_hydro_1"/>
</dbReference>
<feature type="binding site" evidence="10">
    <location>
        <position position="298"/>
    </location>
    <ligand>
        <name>substrate</name>
    </ligand>
</feature>
<keyword evidence="8" id="KW-0624">Polysaccharide degradation</keyword>
<evidence type="ECO:0000256" key="11">
    <source>
        <dbReference type="PROSITE-ProRule" id="PRU10055"/>
    </source>
</evidence>
<feature type="binding site" evidence="10">
    <location>
        <position position="125"/>
    </location>
    <ligand>
        <name>substrate</name>
    </ligand>
</feature>
<dbReference type="GO" id="GO:0030245">
    <property type="term" value="P:cellulose catabolic process"/>
    <property type="evidence" value="ECO:0007669"/>
    <property type="project" value="UniProtKB-KW"/>
</dbReference>
<organism evidence="13 14">
    <name type="scientific">Rugamonas rubra</name>
    <dbReference type="NCBI Taxonomy" id="758825"/>
    <lineage>
        <taxon>Bacteria</taxon>
        <taxon>Pseudomonadati</taxon>
        <taxon>Pseudomonadota</taxon>
        <taxon>Betaproteobacteria</taxon>
        <taxon>Burkholderiales</taxon>
        <taxon>Oxalobacteraceae</taxon>
        <taxon>Telluria group</taxon>
        <taxon>Rugamonas</taxon>
    </lineage>
</organism>
<evidence type="ECO:0000256" key="4">
    <source>
        <dbReference type="ARBA" id="ARBA00022801"/>
    </source>
</evidence>
<reference evidence="13 14" key="1">
    <citation type="submission" date="2016-10" db="EMBL/GenBank/DDBJ databases">
        <authorList>
            <person name="de Groot N.N."/>
        </authorList>
    </citation>
    <scope>NUCLEOTIDE SEQUENCE [LARGE SCALE GENOMIC DNA]</scope>
    <source>
        <strain evidence="13 14">ATCC 43154</strain>
    </source>
</reference>
<feature type="binding site" evidence="10">
    <location>
        <position position="396"/>
    </location>
    <ligand>
        <name>substrate</name>
    </ligand>
</feature>
<evidence type="ECO:0000256" key="10">
    <source>
        <dbReference type="PIRSR" id="PIRSR617736-2"/>
    </source>
</evidence>
<evidence type="ECO:0000256" key="8">
    <source>
        <dbReference type="ARBA" id="ARBA00023326"/>
    </source>
</evidence>
<dbReference type="PRINTS" id="PR00131">
    <property type="entry name" value="GLHYDRLASE1"/>
</dbReference>
<evidence type="ECO:0000256" key="12">
    <source>
        <dbReference type="RuleBase" id="RU361175"/>
    </source>
</evidence>
<dbReference type="Pfam" id="PF00232">
    <property type="entry name" value="Glyco_hydro_1"/>
    <property type="match status" value="1"/>
</dbReference>
<dbReference type="AlphaFoldDB" id="A0A1I4KY08"/>
<dbReference type="RefSeq" id="WP_093386289.1">
    <property type="nucleotide sequence ID" value="NZ_FOTW01000008.1"/>
</dbReference>
<evidence type="ECO:0000256" key="7">
    <source>
        <dbReference type="ARBA" id="ARBA00023295"/>
    </source>
</evidence>
<dbReference type="STRING" id="758825.SAMN02982985_01701"/>
<dbReference type="GO" id="GO:0008422">
    <property type="term" value="F:beta-glucosidase activity"/>
    <property type="evidence" value="ECO:0007669"/>
    <property type="project" value="UniProtKB-EC"/>
</dbReference>
<gene>
    <name evidence="13" type="ORF">SAMN02982985_01701</name>
</gene>
<name>A0A1I4KY08_9BURK</name>
<evidence type="ECO:0000256" key="1">
    <source>
        <dbReference type="ARBA" id="ARBA00000448"/>
    </source>
</evidence>
<dbReference type="InterPro" id="IPR018120">
    <property type="entry name" value="Glyco_hydro_1_AS"/>
</dbReference>
<dbReference type="InterPro" id="IPR017853">
    <property type="entry name" value="GH"/>
</dbReference>
<dbReference type="PANTHER" id="PTHR10353:SF36">
    <property type="entry name" value="LP05116P"/>
    <property type="match status" value="1"/>
</dbReference>
<accession>A0A1I4KY08</accession>
<dbReference type="EC" id="3.2.1.21" evidence="3 12"/>
<feature type="binding site" evidence="10">
    <location>
        <position position="24"/>
    </location>
    <ligand>
        <name>substrate</name>
    </ligand>
</feature>
<dbReference type="InterPro" id="IPR033132">
    <property type="entry name" value="GH_1_N_CS"/>
</dbReference>
<evidence type="ECO:0000313" key="14">
    <source>
        <dbReference type="Proteomes" id="UP000199470"/>
    </source>
</evidence>
<evidence type="ECO:0000256" key="6">
    <source>
        <dbReference type="ARBA" id="ARBA00023277"/>
    </source>
</evidence>
<comment type="catalytic activity">
    <reaction evidence="1 12">
        <text>Hydrolysis of terminal, non-reducing beta-D-glucosyl residues with release of beta-D-glucose.</text>
        <dbReference type="EC" id="3.2.1.21"/>
    </reaction>
</comment>
<dbReference type="NCBIfam" id="TIGR03356">
    <property type="entry name" value="BGL"/>
    <property type="match status" value="1"/>
</dbReference>
<evidence type="ECO:0000256" key="9">
    <source>
        <dbReference type="PIRSR" id="PIRSR617736-1"/>
    </source>
</evidence>